<gene>
    <name evidence="5" type="ORF">CBW65_07010</name>
</gene>
<dbReference type="Gene3D" id="2.40.50.140">
    <property type="entry name" value="Nucleic acid-binding proteins"/>
    <property type="match status" value="1"/>
</dbReference>
<dbReference type="PANTHER" id="PTHR10302:SF27">
    <property type="entry name" value="SINGLE-STRANDED DNA-BINDING PROTEIN"/>
    <property type="match status" value="1"/>
</dbReference>
<dbReference type="OrthoDB" id="9809878at2"/>
<keyword evidence="2" id="KW-0234">DNA repair</keyword>
<dbReference type="AlphaFoldDB" id="A0A1Y0IMX0"/>
<dbReference type="CDD" id="cd04496">
    <property type="entry name" value="SSB_OBF"/>
    <property type="match status" value="1"/>
</dbReference>
<keyword evidence="6" id="KW-1185">Reference proteome</keyword>
<dbReference type="GO" id="GO:0003697">
    <property type="term" value="F:single-stranded DNA binding"/>
    <property type="evidence" value="ECO:0007669"/>
    <property type="project" value="UniProtKB-UniRule"/>
</dbReference>
<keyword evidence="2" id="KW-0227">DNA damage</keyword>
<proteinExistence type="inferred from homology"/>
<feature type="compositionally biased region" description="Basic and acidic residues" evidence="4">
    <location>
        <begin position="216"/>
        <end position="231"/>
    </location>
</feature>
<dbReference type="KEGG" id="tum:CBW65_07010"/>
<organism evidence="5 6">
    <name type="scientific">Tumebacillus avium</name>
    <dbReference type="NCBI Taxonomy" id="1903704"/>
    <lineage>
        <taxon>Bacteria</taxon>
        <taxon>Bacillati</taxon>
        <taxon>Bacillota</taxon>
        <taxon>Bacilli</taxon>
        <taxon>Bacillales</taxon>
        <taxon>Alicyclobacillaceae</taxon>
        <taxon>Tumebacillus</taxon>
    </lineage>
</organism>
<dbReference type="EMBL" id="CP021434">
    <property type="protein sequence ID" value="ARU60875.1"/>
    <property type="molecule type" value="Genomic_DNA"/>
</dbReference>
<reference evidence="6" key="1">
    <citation type="submission" date="2017-05" db="EMBL/GenBank/DDBJ databases">
        <authorList>
            <person name="Sung H."/>
        </authorList>
    </citation>
    <scope>NUCLEOTIDE SEQUENCE [LARGE SCALE GENOMIC DNA]</scope>
    <source>
        <strain evidence="6">AR23208</strain>
    </source>
</reference>
<keyword evidence="2" id="KW-0235">DNA replication</keyword>
<feature type="region of interest" description="Disordered" evidence="4">
    <location>
        <begin position="185"/>
        <end position="239"/>
    </location>
</feature>
<feature type="compositionally biased region" description="Gly residues" evidence="4">
    <location>
        <begin position="185"/>
        <end position="215"/>
    </location>
</feature>
<comment type="subunit">
    <text evidence="2">Homotetramer.</text>
</comment>
<dbReference type="GO" id="GO:0009295">
    <property type="term" value="C:nucleoid"/>
    <property type="evidence" value="ECO:0007669"/>
    <property type="project" value="TreeGrafter"/>
</dbReference>
<evidence type="ECO:0000256" key="3">
    <source>
        <dbReference type="RuleBase" id="RU000524"/>
    </source>
</evidence>
<dbReference type="Proteomes" id="UP000195437">
    <property type="component" value="Chromosome"/>
</dbReference>
<evidence type="ECO:0000256" key="1">
    <source>
        <dbReference type="ARBA" id="ARBA00023125"/>
    </source>
</evidence>
<dbReference type="SUPFAM" id="SSF50249">
    <property type="entry name" value="Nucleic acid-binding proteins"/>
    <property type="match status" value="1"/>
</dbReference>
<dbReference type="PROSITE" id="PS50935">
    <property type="entry name" value="SSB"/>
    <property type="match status" value="1"/>
</dbReference>
<dbReference type="PANTHER" id="PTHR10302">
    <property type="entry name" value="SINGLE-STRANDED DNA-BINDING PROTEIN"/>
    <property type="match status" value="1"/>
</dbReference>
<dbReference type="NCBIfam" id="TIGR00621">
    <property type="entry name" value="ssb"/>
    <property type="match status" value="1"/>
</dbReference>
<dbReference type="GO" id="GO:0006281">
    <property type="term" value="P:DNA repair"/>
    <property type="evidence" value="ECO:0007669"/>
    <property type="project" value="UniProtKB-UniRule"/>
</dbReference>
<dbReference type="RefSeq" id="WP_087456264.1">
    <property type="nucleotide sequence ID" value="NZ_CP021434.1"/>
</dbReference>
<dbReference type="Pfam" id="PF00436">
    <property type="entry name" value="SSB"/>
    <property type="match status" value="1"/>
</dbReference>
<comment type="caution">
    <text evidence="2">Lacks conserved residue(s) required for the propagation of feature annotation.</text>
</comment>
<evidence type="ECO:0000313" key="5">
    <source>
        <dbReference type="EMBL" id="ARU60875.1"/>
    </source>
</evidence>
<accession>A0A1Y0IMX0</accession>
<name>A0A1Y0IMX0_9BACL</name>
<protein>
    <recommendedName>
        <fullName evidence="2 3">Single-stranded DNA-binding protein</fullName>
        <shortName evidence="2">SSB</shortName>
    </recommendedName>
</protein>
<keyword evidence="1 2" id="KW-0238">DNA-binding</keyword>
<evidence type="ECO:0000313" key="6">
    <source>
        <dbReference type="Proteomes" id="UP000195437"/>
    </source>
</evidence>
<dbReference type="HAMAP" id="MF_00984">
    <property type="entry name" value="SSB"/>
    <property type="match status" value="1"/>
</dbReference>
<dbReference type="GO" id="GO:0006260">
    <property type="term" value="P:DNA replication"/>
    <property type="evidence" value="ECO:0007669"/>
    <property type="project" value="UniProtKB-UniRule"/>
</dbReference>
<comment type="function">
    <text evidence="2">Plays an important role in DNA replication, recombination and repair. Binds to ssDNA and to an array of partner proteins to recruit them to their sites of action during DNA metabolism.</text>
</comment>
<evidence type="ECO:0000256" key="2">
    <source>
        <dbReference type="HAMAP-Rule" id="MF_00984"/>
    </source>
</evidence>
<dbReference type="InterPro" id="IPR012340">
    <property type="entry name" value="NA-bd_OB-fold"/>
</dbReference>
<keyword evidence="2" id="KW-0233">DNA recombination</keyword>
<evidence type="ECO:0000256" key="4">
    <source>
        <dbReference type="SAM" id="MobiDB-lite"/>
    </source>
</evidence>
<sequence>MLNRIILIGRLTADPELRYTPSGTAVAQFTLAVDRQRSNQNGERETDFINIVVWQKLGELCAQYLRKGRLAAVDGRLQIRSYENKEGQKVRVAEVVADNVRFLERADAGGGGDAMNQGGFGGGNQGGGYGGGSQGGYGGGNQGGGYGGGSQGGGFGGGNQGGSYGGGNQGGGYGGGNQGGGYGGGNQGGGFGGGNQGGGSQGGGYGGGSGGNQGGGRRDEDPFSDDGKPIDISDDDLPF</sequence>
<dbReference type="InterPro" id="IPR011344">
    <property type="entry name" value="ssDNA-bd"/>
</dbReference>
<dbReference type="InterPro" id="IPR000424">
    <property type="entry name" value="Primosome_PriB/ssb"/>
</dbReference>
<dbReference type="GO" id="GO:0006310">
    <property type="term" value="P:DNA recombination"/>
    <property type="evidence" value="ECO:0007669"/>
    <property type="project" value="UniProtKB-UniRule"/>
</dbReference>
<feature type="short sequence motif" description="Important for interaction with partner proteins" evidence="2">
    <location>
        <begin position="234"/>
        <end position="239"/>
    </location>
</feature>